<reference evidence="1 2" key="1">
    <citation type="journal article" date="2011" name="J. Gen. Appl. Microbiol.">
        <title>Draft genome sequencing of the enigmatic yeast Saitoella complicata.</title>
        <authorList>
            <person name="Nishida H."/>
            <person name="Hamamoto M."/>
            <person name="Sugiyama J."/>
        </authorList>
    </citation>
    <scope>NUCLEOTIDE SEQUENCE [LARGE SCALE GENOMIC DNA]</scope>
    <source>
        <strain evidence="1 2">NRRL Y-17804</strain>
    </source>
</reference>
<evidence type="ECO:0000313" key="1">
    <source>
        <dbReference type="EMBL" id="GAO47317.1"/>
    </source>
</evidence>
<reference evidence="1 2" key="3">
    <citation type="journal article" date="2015" name="Genome Announc.">
        <title>Draft Genome Sequence of the Archiascomycetous Yeast Saitoella complicata.</title>
        <authorList>
            <person name="Yamauchi K."/>
            <person name="Kondo S."/>
            <person name="Hamamoto M."/>
            <person name="Takahashi Y."/>
            <person name="Ogura Y."/>
            <person name="Hayashi T."/>
            <person name="Nishida H."/>
        </authorList>
    </citation>
    <scope>NUCLEOTIDE SEQUENCE [LARGE SCALE GENOMIC DNA]</scope>
    <source>
        <strain evidence="1 2">NRRL Y-17804</strain>
    </source>
</reference>
<sequence length="114" mass="13073">MTAAKTWPRRYLRDVCWMNAIEVYVLDWYTTAPPSLELKLDLERKLKAELKKSLRQETDSNAKNYGYILSHRPHIRCSHAGSNAAQLLARKILLCFAIAFAPTRSLTCLYTSSP</sequence>
<comment type="caution">
    <text evidence="1">The sequence shown here is derived from an EMBL/GenBank/DDBJ whole genome shotgun (WGS) entry which is preliminary data.</text>
</comment>
<dbReference type="Proteomes" id="UP000033140">
    <property type="component" value="Unassembled WGS sequence"/>
</dbReference>
<dbReference type="EMBL" id="BACD03000008">
    <property type="protein sequence ID" value="GAO47317.1"/>
    <property type="molecule type" value="Genomic_DNA"/>
</dbReference>
<dbReference type="AlphaFoldDB" id="A0A0E9NBR5"/>
<proteinExistence type="predicted"/>
<accession>A0A0E9NBR5</accession>
<evidence type="ECO:0000313" key="2">
    <source>
        <dbReference type="Proteomes" id="UP000033140"/>
    </source>
</evidence>
<keyword evidence="2" id="KW-1185">Reference proteome</keyword>
<gene>
    <name evidence="1" type="ORF">G7K_1525-t1</name>
</gene>
<organism evidence="1 2">
    <name type="scientific">Saitoella complicata (strain BCRC 22490 / CBS 7301 / JCM 7358 / NBRC 10748 / NRRL Y-17804)</name>
    <dbReference type="NCBI Taxonomy" id="698492"/>
    <lineage>
        <taxon>Eukaryota</taxon>
        <taxon>Fungi</taxon>
        <taxon>Dikarya</taxon>
        <taxon>Ascomycota</taxon>
        <taxon>Taphrinomycotina</taxon>
        <taxon>Taphrinomycotina incertae sedis</taxon>
        <taxon>Saitoella</taxon>
    </lineage>
</organism>
<name>A0A0E9NBR5_SAICN</name>
<protein>
    <submittedName>
        <fullName evidence="1">Uncharacterized protein</fullName>
    </submittedName>
</protein>
<reference evidence="1 2" key="2">
    <citation type="journal article" date="2014" name="J. Gen. Appl. Microbiol.">
        <title>The early diverging ascomycetous budding yeast Saitoella complicata has three histone deacetylases belonging to the Clr6, Hos2, and Rpd3 lineages.</title>
        <authorList>
            <person name="Nishida H."/>
            <person name="Matsumoto T."/>
            <person name="Kondo S."/>
            <person name="Hamamoto M."/>
            <person name="Yoshikawa H."/>
        </authorList>
    </citation>
    <scope>NUCLEOTIDE SEQUENCE [LARGE SCALE GENOMIC DNA]</scope>
    <source>
        <strain evidence="1 2">NRRL Y-17804</strain>
    </source>
</reference>